<reference evidence="1" key="1">
    <citation type="submission" date="2022-07" db="EMBL/GenBank/DDBJ databases">
        <title>Phylogenomic reconstructions and comparative analyses of Kickxellomycotina fungi.</title>
        <authorList>
            <person name="Reynolds N.K."/>
            <person name="Stajich J.E."/>
            <person name="Barry K."/>
            <person name="Grigoriev I.V."/>
            <person name="Crous P."/>
            <person name="Smith M.E."/>
        </authorList>
    </citation>
    <scope>NUCLEOTIDE SEQUENCE</scope>
    <source>
        <strain evidence="1">NRRL 5244</strain>
    </source>
</reference>
<evidence type="ECO:0000313" key="1">
    <source>
        <dbReference type="EMBL" id="KAJ1933899.1"/>
    </source>
</evidence>
<name>A0ACC1J1J5_9FUNG</name>
<keyword evidence="2" id="KW-1185">Reference proteome</keyword>
<evidence type="ECO:0000313" key="2">
    <source>
        <dbReference type="Proteomes" id="UP001150603"/>
    </source>
</evidence>
<sequence>MDDDIFRTQSNIDYFECDIYIGTGGHKWQLATDPQTLLDWEAKLFAFIAEGTAGFIWNRDPLRIFSNNGRLLARRSSNKGKCFLSPPTSMHKSNDVVRFYLRSHHVVVPRISGWMMHDDAVDDEWLAVWVLREATKQFPEIIVS</sequence>
<accession>A0ACC1J1J5</accession>
<proteinExistence type="predicted"/>
<dbReference type="Proteomes" id="UP001150603">
    <property type="component" value="Unassembled WGS sequence"/>
</dbReference>
<dbReference type="EMBL" id="JANBPW010004870">
    <property type="protein sequence ID" value="KAJ1933899.1"/>
    <property type="molecule type" value="Genomic_DNA"/>
</dbReference>
<comment type="caution">
    <text evidence="1">The sequence shown here is derived from an EMBL/GenBank/DDBJ whole genome shotgun (WGS) entry which is preliminary data.</text>
</comment>
<organism evidence="1 2">
    <name type="scientific">Linderina macrospora</name>
    <dbReference type="NCBI Taxonomy" id="4868"/>
    <lineage>
        <taxon>Eukaryota</taxon>
        <taxon>Fungi</taxon>
        <taxon>Fungi incertae sedis</taxon>
        <taxon>Zoopagomycota</taxon>
        <taxon>Kickxellomycotina</taxon>
        <taxon>Kickxellomycetes</taxon>
        <taxon>Kickxellales</taxon>
        <taxon>Kickxellaceae</taxon>
        <taxon>Linderina</taxon>
    </lineage>
</organism>
<gene>
    <name evidence="1" type="ORF">FBU59_005874</name>
</gene>
<protein>
    <submittedName>
        <fullName evidence="1">Uncharacterized protein</fullName>
    </submittedName>
</protein>